<gene>
    <name evidence="3" type="ORF">ACFQ0F_01490</name>
</gene>
<keyword evidence="1" id="KW-0732">Signal</keyword>
<name>A0ABW3HC89_9GAMM</name>
<comment type="caution">
    <text evidence="3">The sequence shown here is derived from an EMBL/GenBank/DDBJ whole genome shotgun (WGS) entry which is preliminary data.</text>
</comment>
<accession>A0ABW3HC89</accession>
<protein>
    <submittedName>
        <fullName evidence="3">Alginate export family protein</fullName>
    </submittedName>
</protein>
<feature type="chain" id="PRO_5046793450" evidence="1">
    <location>
        <begin position="23"/>
        <end position="403"/>
    </location>
</feature>
<dbReference type="Gene3D" id="2.40.160.10">
    <property type="entry name" value="Porin"/>
    <property type="match status" value="1"/>
</dbReference>
<evidence type="ECO:0000313" key="3">
    <source>
        <dbReference type="EMBL" id="MFD0949078.1"/>
    </source>
</evidence>
<dbReference type="InterPro" id="IPR025388">
    <property type="entry name" value="Alginate_export_dom"/>
</dbReference>
<dbReference type="InterPro" id="IPR023614">
    <property type="entry name" value="Porin_dom_sf"/>
</dbReference>
<feature type="domain" description="Alginate export" evidence="2">
    <location>
        <begin position="94"/>
        <end position="163"/>
    </location>
</feature>
<evidence type="ECO:0000256" key="1">
    <source>
        <dbReference type="SAM" id="SignalP"/>
    </source>
</evidence>
<keyword evidence="4" id="KW-1185">Reference proteome</keyword>
<proteinExistence type="predicted"/>
<reference evidence="4" key="1">
    <citation type="journal article" date="2019" name="Int. J. Syst. Evol. Microbiol.">
        <title>The Global Catalogue of Microorganisms (GCM) 10K type strain sequencing project: providing services to taxonomists for standard genome sequencing and annotation.</title>
        <authorList>
            <consortium name="The Broad Institute Genomics Platform"/>
            <consortium name="The Broad Institute Genome Sequencing Center for Infectious Disease"/>
            <person name="Wu L."/>
            <person name="Ma J."/>
        </authorList>
    </citation>
    <scope>NUCLEOTIDE SEQUENCE [LARGE SCALE GENOMIC DNA]</scope>
    <source>
        <strain evidence="4">CCUG 63419</strain>
    </source>
</reference>
<dbReference type="Proteomes" id="UP001597044">
    <property type="component" value="Unassembled WGS sequence"/>
</dbReference>
<dbReference type="RefSeq" id="WP_379068319.1">
    <property type="nucleotide sequence ID" value="NZ_JBHTIT010000001.1"/>
</dbReference>
<organism evidence="3 4">
    <name type="scientific">Paraperlucidibaca wandonensis</name>
    <dbReference type="NCBI Taxonomy" id="1268273"/>
    <lineage>
        <taxon>Bacteria</taxon>
        <taxon>Pseudomonadati</taxon>
        <taxon>Pseudomonadota</taxon>
        <taxon>Gammaproteobacteria</taxon>
        <taxon>Moraxellales</taxon>
        <taxon>Moraxellaceae</taxon>
        <taxon>Paraperlucidibaca</taxon>
    </lineage>
</organism>
<sequence length="403" mass="43955">MKNIPCHAILACASVLAAPTYAADSDAFVQAITNGKTTVNLRLRHELVDDQAQSQDANATTLRTCLSYTSAAWHKLSAGLEFDYVAALGSDRFNDTRNGNAAFPVVADPDGADLNQAFLRYEQSGNSVTVGRQRINMGNQRFVGGVGWRQNEQTFDAIRGQFTPSKNVLVDYSYIDNTQRIFGPEKGKPAAKLDSDHYVAMVTWALRPELTASTYGYWLSFADAAALSSRTLGVALTGELKHSDLALDYRVEAARQQDYDNNPVAFSADYHHLVLGLRAAGVRVGVGEELLGADAGAGVALQTPLATMHAFQGWTDKFLNTPATGVKDRYIDLGTKVSGVALKAVWHDYTADTGSANYGQEWNLQASKTLLKRYTLTAKYANYRADTLARDTQKIWLMAEAAF</sequence>
<evidence type="ECO:0000313" key="4">
    <source>
        <dbReference type="Proteomes" id="UP001597044"/>
    </source>
</evidence>
<evidence type="ECO:0000259" key="2">
    <source>
        <dbReference type="Pfam" id="PF13372"/>
    </source>
</evidence>
<feature type="signal peptide" evidence="1">
    <location>
        <begin position="1"/>
        <end position="22"/>
    </location>
</feature>
<dbReference type="EMBL" id="JBHTIT010000001">
    <property type="protein sequence ID" value="MFD0949078.1"/>
    <property type="molecule type" value="Genomic_DNA"/>
</dbReference>
<dbReference type="Pfam" id="PF13372">
    <property type="entry name" value="Alginate_exp"/>
    <property type="match status" value="1"/>
</dbReference>